<dbReference type="Proteomes" id="UP000244496">
    <property type="component" value="Chromosome"/>
</dbReference>
<keyword evidence="1" id="KW-0732">Signal</keyword>
<dbReference type="AlphaFoldDB" id="A0A2S0UH50"/>
<reference evidence="2 3" key="1">
    <citation type="submission" date="2018-04" db="EMBL/GenBank/DDBJ databases">
        <title>Genome sequencing of Gemmobacter.</title>
        <authorList>
            <person name="Yi H."/>
            <person name="Baek M.-G."/>
        </authorList>
    </citation>
    <scope>NUCLEOTIDE SEQUENCE [LARGE SCALE GENOMIC DNA]</scope>
    <source>
        <strain evidence="2 3">HYN0069</strain>
    </source>
</reference>
<dbReference type="EMBL" id="CP028918">
    <property type="protein sequence ID" value="AWB47133.1"/>
    <property type="molecule type" value="Genomic_DNA"/>
</dbReference>
<keyword evidence="3" id="KW-1185">Reference proteome</keyword>
<dbReference type="OrthoDB" id="7859773at2"/>
<evidence type="ECO:0000256" key="1">
    <source>
        <dbReference type="SAM" id="SignalP"/>
    </source>
</evidence>
<sequence length="168" mass="17006">MRNIILASTIAIAALSGVANASSTIVAAGPGDVQLAQIAGVQPGKYSRAELLNIIDARSENDEQALSFYLSGANRASGQASDESLAQLAGTAGVAADGYSATELARLTDARRENDASAVSFIVNRAAKAPLPAEAVTPGEAQLAALVGVDPADYTLAQLVALQPQADD</sequence>
<proteinExistence type="predicted"/>
<organism evidence="2 3">
    <name type="scientific">Paragemmobacter aquarius</name>
    <dbReference type="NCBI Taxonomy" id="2169400"/>
    <lineage>
        <taxon>Bacteria</taxon>
        <taxon>Pseudomonadati</taxon>
        <taxon>Pseudomonadota</taxon>
        <taxon>Alphaproteobacteria</taxon>
        <taxon>Rhodobacterales</taxon>
        <taxon>Paracoccaceae</taxon>
        <taxon>Paragemmobacter</taxon>
    </lineage>
</organism>
<accession>A0A2S0UH50</accession>
<feature type="chain" id="PRO_5015483805" evidence="1">
    <location>
        <begin position="22"/>
        <end position="168"/>
    </location>
</feature>
<evidence type="ECO:0000313" key="3">
    <source>
        <dbReference type="Proteomes" id="UP000244496"/>
    </source>
</evidence>
<name>A0A2S0UH50_9RHOB</name>
<feature type="signal peptide" evidence="1">
    <location>
        <begin position="1"/>
        <end position="21"/>
    </location>
</feature>
<protein>
    <submittedName>
        <fullName evidence="2">Uncharacterized protein</fullName>
    </submittedName>
</protein>
<gene>
    <name evidence="2" type="ORF">HYN69_00140</name>
</gene>
<dbReference type="RefSeq" id="WP_108433962.1">
    <property type="nucleotide sequence ID" value="NZ_CP028918.1"/>
</dbReference>
<evidence type="ECO:0000313" key="2">
    <source>
        <dbReference type="EMBL" id="AWB47133.1"/>
    </source>
</evidence>
<dbReference type="KEGG" id="geh:HYN69_00140"/>